<dbReference type="AlphaFoldDB" id="A0A0F9F776"/>
<organism evidence="1">
    <name type="scientific">marine sediment metagenome</name>
    <dbReference type="NCBI Taxonomy" id="412755"/>
    <lineage>
        <taxon>unclassified sequences</taxon>
        <taxon>metagenomes</taxon>
        <taxon>ecological metagenomes</taxon>
    </lineage>
</organism>
<name>A0A0F9F776_9ZZZZ</name>
<accession>A0A0F9F776</accession>
<dbReference type="EMBL" id="LAZR01022355">
    <property type="protein sequence ID" value="KKL82148.1"/>
    <property type="molecule type" value="Genomic_DNA"/>
</dbReference>
<comment type="caution">
    <text evidence="1">The sequence shown here is derived from an EMBL/GenBank/DDBJ whole genome shotgun (WGS) entry which is preliminary data.</text>
</comment>
<gene>
    <name evidence="1" type="ORF">LCGC14_1987690</name>
</gene>
<evidence type="ECO:0000313" key="1">
    <source>
        <dbReference type="EMBL" id="KKL82148.1"/>
    </source>
</evidence>
<reference evidence="1" key="1">
    <citation type="journal article" date="2015" name="Nature">
        <title>Complex archaea that bridge the gap between prokaryotes and eukaryotes.</title>
        <authorList>
            <person name="Spang A."/>
            <person name="Saw J.H."/>
            <person name="Jorgensen S.L."/>
            <person name="Zaremba-Niedzwiedzka K."/>
            <person name="Martijn J."/>
            <person name="Lind A.E."/>
            <person name="van Eijk R."/>
            <person name="Schleper C."/>
            <person name="Guy L."/>
            <person name="Ettema T.J."/>
        </authorList>
    </citation>
    <scope>NUCLEOTIDE SEQUENCE</scope>
</reference>
<sequence>MNRWTLFFDQLRKIGKVMVKDDLHDFGYFIYKNREGHKDHPSPLHHWQYGTIIWALSEYLTLLNTFFPFDREIRKRNIQAKITRLRSRRKMKIKREQIIPKEQISSLRNSESYKLDLSNSVSNSFKVYSA</sequence>
<proteinExistence type="predicted"/>
<protein>
    <submittedName>
        <fullName evidence="1">Uncharacterized protein</fullName>
    </submittedName>
</protein>